<dbReference type="InterPro" id="IPR052708">
    <property type="entry name" value="PxpC"/>
</dbReference>
<dbReference type="NCBIfam" id="TIGR00724">
    <property type="entry name" value="urea_amlyse_rel"/>
    <property type="match status" value="1"/>
</dbReference>
<dbReference type="InterPro" id="IPR003778">
    <property type="entry name" value="CT_A_B"/>
</dbReference>
<dbReference type="Proteomes" id="UP000295150">
    <property type="component" value="Unassembled WGS sequence"/>
</dbReference>
<evidence type="ECO:0000256" key="2">
    <source>
        <dbReference type="ARBA" id="ARBA00022801"/>
    </source>
</evidence>
<dbReference type="EMBL" id="SNWH01000001">
    <property type="protein sequence ID" value="TDO16550.1"/>
    <property type="molecule type" value="Genomic_DNA"/>
</dbReference>
<organism evidence="5 6">
    <name type="scientific">Halomonas ventosae</name>
    <dbReference type="NCBI Taxonomy" id="229007"/>
    <lineage>
        <taxon>Bacteria</taxon>
        <taxon>Pseudomonadati</taxon>
        <taxon>Pseudomonadota</taxon>
        <taxon>Gammaproteobacteria</taxon>
        <taxon>Oceanospirillales</taxon>
        <taxon>Halomonadaceae</taxon>
        <taxon>Halomonas</taxon>
    </lineage>
</organism>
<keyword evidence="3" id="KW-0067">ATP-binding</keyword>
<dbReference type="Pfam" id="PF02626">
    <property type="entry name" value="CT_A_B"/>
    <property type="match status" value="1"/>
</dbReference>
<dbReference type="SUPFAM" id="SSF50891">
    <property type="entry name" value="Cyclophilin-like"/>
    <property type="match status" value="1"/>
</dbReference>
<evidence type="ECO:0000256" key="1">
    <source>
        <dbReference type="ARBA" id="ARBA00022741"/>
    </source>
</evidence>
<dbReference type="PANTHER" id="PTHR43309:SF4">
    <property type="entry name" value="CARBOXYLTRANSFERASE DOMAIN-CONTAINING PROTEIN"/>
    <property type="match status" value="1"/>
</dbReference>
<evidence type="ECO:0000313" key="5">
    <source>
        <dbReference type="EMBL" id="TDO16550.1"/>
    </source>
</evidence>
<dbReference type="AlphaFoldDB" id="A0A4R6I3I8"/>
<dbReference type="GO" id="GO:0016787">
    <property type="term" value="F:hydrolase activity"/>
    <property type="evidence" value="ECO:0007669"/>
    <property type="project" value="UniProtKB-KW"/>
</dbReference>
<dbReference type="RefSeq" id="WP_133480954.1">
    <property type="nucleotide sequence ID" value="NZ_SNWH01000001.1"/>
</dbReference>
<keyword evidence="1" id="KW-0547">Nucleotide-binding</keyword>
<feature type="domain" description="Carboxyltransferase" evidence="4">
    <location>
        <begin position="30"/>
        <end position="314"/>
    </location>
</feature>
<evidence type="ECO:0000259" key="4">
    <source>
        <dbReference type="SMART" id="SM00797"/>
    </source>
</evidence>
<dbReference type="GO" id="GO:0005524">
    <property type="term" value="F:ATP binding"/>
    <property type="evidence" value="ECO:0007669"/>
    <property type="project" value="UniProtKB-KW"/>
</dbReference>
<accession>A0A4R6I3I8</accession>
<gene>
    <name evidence="5" type="ORF">DFO68_10177</name>
</gene>
<dbReference type="Gene3D" id="2.40.100.10">
    <property type="entry name" value="Cyclophilin-like"/>
    <property type="match status" value="1"/>
</dbReference>
<keyword evidence="2" id="KW-0378">Hydrolase</keyword>
<comment type="caution">
    <text evidence="5">The sequence shown here is derived from an EMBL/GenBank/DDBJ whole genome shotgun (WGS) entry which is preliminary data.</text>
</comment>
<proteinExistence type="predicted"/>
<reference evidence="5 6" key="1">
    <citation type="submission" date="2019-03" db="EMBL/GenBank/DDBJ databases">
        <title>Freshwater and sediment microbial communities from various areas in North America, analyzing microbe dynamics in response to fracking.</title>
        <authorList>
            <person name="Lamendella R."/>
        </authorList>
    </citation>
    <scope>NUCLEOTIDE SEQUENCE [LARGE SCALE GENOMIC DNA]</scope>
    <source>
        <strain evidence="5 6">1_TX</strain>
    </source>
</reference>
<sequence>MTSRPLGALRVEKAGPLATLQDSGRFGVRRLGVTQGGPADLHAFAWANDLLGNAWQAAVLEVTLGGLILVAEQDTRLALCGADLSATLDGTPLSPWQAFTLPKGKALTFGTPVAGVRAYLAVSGGFNAEPVLGSLSCVTREGLGGHHGDGKPLATGDRIAVAREATSATGSHREVPPEERIDYRQPATLALMPGAQIADFSGESTFRAFHTDWTVDTRADRMGVRLAGPRLDCRLESMISEGIALGALQVPPDGQPIALLNDRQTIGGYPRLGTLTPMACSRLAQCQPGQQVRLRPVDVNRAQADYLRQFRRFWTAPASGQ</sequence>
<dbReference type="OrthoDB" id="9768696at2"/>
<evidence type="ECO:0000256" key="3">
    <source>
        <dbReference type="ARBA" id="ARBA00022840"/>
    </source>
</evidence>
<dbReference type="InterPro" id="IPR029000">
    <property type="entry name" value="Cyclophilin-like_dom_sf"/>
</dbReference>
<keyword evidence="6" id="KW-1185">Reference proteome</keyword>
<dbReference type="PANTHER" id="PTHR43309">
    <property type="entry name" value="5-OXOPROLINASE SUBUNIT C"/>
    <property type="match status" value="1"/>
</dbReference>
<protein>
    <submittedName>
        <fullName evidence="5">Biotin-dependent carboxylase-like uncharacterized protein</fullName>
    </submittedName>
</protein>
<name>A0A4R6I3I8_9GAMM</name>
<dbReference type="SMART" id="SM00797">
    <property type="entry name" value="AHS2"/>
    <property type="match status" value="1"/>
</dbReference>
<evidence type="ECO:0000313" key="6">
    <source>
        <dbReference type="Proteomes" id="UP000295150"/>
    </source>
</evidence>